<feature type="compositionally biased region" description="Polar residues" evidence="7">
    <location>
        <begin position="112"/>
        <end position="128"/>
    </location>
</feature>
<gene>
    <name evidence="8" type="ORF">ACRE_048740</name>
</gene>
<dbReference type="SUPFAM" id="SSF48439">
    <property type="entry name" value="Protein prenylyltransferase"/>
    <property type="match status" value="1"/>
</dbReference>
<dbReference type="OrthoDB" id="1658at2759"/>
<comment type="caution">
    <text evidence="8">The sequence shown here is derived from an EMBL/GenBank/DDBJ whole genome shotgun (WGS) entry which is preliminary data.</text>
</comment>
<keyword evidence="4" id="KW-0677">Repeat</keyword>
<dbReference type="InterPro" id="IPR002088">
    <property type="entry name" value="Prenyl_trans_a"/>
</dbReference>
<dbReference type="Gene3D" id="1.25.40.120">
    <property type="entry name" value="Protein prenylyltransferase"/>
    <property type="match status" value="2"/>
</dbReference>
<evidence type="ECO:0000256" key="4">
    <source>
        <dbReference type="ARBA" id="ARBA00022737"/>
    </source>
</evidence>
<dbReference type="PROSITE" id="PS51147">
    <property type="entry name" value="PFTA"/>
    <property type="match status" value="4"/>
</dbReference>
<dbReference type="GO" id="GO:0004663">
    <property type="term" value="F:Rab geranylgeranyltransferase activity"/>
    <property type="evidence" value="ECO:0007669"/>
    <property type="project" value="UniProtKB-UniRule"/>
</dbReference>
<name>A0A086T4S8_HAPC1</name>
<protein>
    <recommendedName>
        <fullName evidence="6">Geranylgeranyl transferase type-2 subunit alpha</fullName>
        <ecNumber evidence="6">2.5.1.60</ecNumber>
    </recommendedName>
    <alternativeName>
        <fullName evidence="6">Geranylgeranyl transferase type II subunit alpha</fullName>
    </alternativeName>
</protein>
<dbReference type="HOGENOM" id="CLU_031996_2_0_1"/>
<accession>A0A086T4S8</accession>
<dbReference type="EMBL" id="JPKY01000050">
    <property type="protein sequence ID" value="KFH44360.1"/>
    <property type="molecule type" value="Genomic_DNA"/>
</dbReference>
<evidence type="ECO:0000256" key="3">
    <source>
        <dbReference type="ARBA" id="ARBA00022679"/>
    </source>
</evidence>
<keyword evidence="2 6" id="KW-0637">Prenyltransferase</keyword>
<evidence type="ECO:0000256" key="1">
    <source>
        <dbReference type="ARBA" id="ARBA00006734"/>
    </source>
</evidence>
<keyword evidence="9" id="KW-1185">Reference proteome</keyword>
<evidence type="ECO:0000256" key="7">
    <source>
        <dbReference type="SAM" id="MobiDB-lite"/>
    </source>
</evidence>
<dbReference type="GO" id="GO:0005968">
    <property type="term" value="C:Rab-protein geranylgeranyltransferase complex"/>
    <property type="evidence" value="ECO:0007669"/>
    <property type="project" value="TreeGrafter"/>
</dbReference>
<feature type="compositionally biased region" description="Low complexity" evidence="7">
    <location>
        <begin position="81"/>
        <end position="107"/>
    </location>
</feature>
<comment type="function">
    <text evidence="6">Catalyzes the transfer of a geranyl-geranyl moiety from geranyl-geranyl pyrophosphate to cysteines occuring in specific C-terminal amino acid sequences.</text>
</comment>
<dbReference type="PANTHER" id="PTHR11129:SF2">
    <property type="entry name" value="GERANYLGERANYL TRANSFERASE TYPE-2 SUBUNIT ALPHA"/>
    <property type="match status" value="1"/>
</dbReference>
<proteinExistence type="inferred from homology"/>
<evidence type="ECO:0000313" key="8">
    <source>
        <dbReference type="EMBL" id="KFH44360.1"/>
    </source>
</evidence>
<dbReference type="EC" id="2.5.1.60" evidence="6"/>
<comment type="catalytic activity">
    <reaction evidence="5 6">
        <text>geranylgeranyl diphosphate + L-cysteinyl-[protein] = S-geranylgeranyl-L-cysteinyl-[protein] + diphosphate</text>
        <dbReference type="Rhea" id="RHEA:21240"/>
        <dbReference type="Rhea" id="RHEA-COMP:10131"/>
        <dbReference type="Rhea" id="RHEA-COMP:11537"/>
        <dbReference type="ChEBI" id="CHEBI:29950"/>
        <dbReference type="ChEBI" id="CHEBI:33019"/>
        <dbReference type="ChEBI" id="CHEBI:57533"/>
        <dbReference type="ChEBI" id="CHEBI:86021"/>
        <dbReference type="EC" id="2.5.1.60"/>
    </reaction>
</comment>
<dbReference type="Pfam" id="PF01239">
    <property type="entry name" value="PPTA"/>
    <property type="match status" value="5"/>
</dbReference>
<dbReference type="GO" id="GO:0097354">
    <property type="term" value="P:prenylation"/>
    <property type="evidence" value="ECO:0007669"/>
    <property type="project" value="UniProtKB-UniRule"/>
</dbReference>
<organism evidence="8 9">
    <name type="scientific">Hapsidospora chrysogenum (strain ATCC 11550 / CBS 779.69 / DSM 880 / IAM 14645 / JCM 23072 / IMI 49137)</name>
    <name type="common">Acremonium chrysogenum</name>
    <dbReference type="NCBI Taxonomy" id="857340"/>
    <lineage>
        <taxon>Eukaryota</taxon>
        <taxon>Fungi</taxon>
        <taxon>Dikarya</taxon>
        <taxon>Ascomycota</taxon>
        <taxon>Pezizomycotina</taxon>
        <taxon>Sordariomycetes</taxon>
        <taxon>Hypocreomycetidae</taxon>
        <taxon>Hypocreales</taxon>
        <taxon>Bionectriaceae</taxon>
        <taxon>Hapsidospora</taxon>
    </lineage>
</organism>
<dbReference type="PANTHER" id="PTHR11129">
    <property type="entry name" value="PROTEIN FARNESYLTRANSFERASE ALPHA SUBUNIT/RAB GERANYLGERANYL TRANSFERASE ALPHA SUBUNIT"/>
    <property type="match status" value="1"/>
</dbReference>
<keyword evidence="3 6" id="KW-0808">Transferase</keyword>
<evidence type="ECO:0000313" key="9">
    <source>
        <dbReference type="Proteomes" id="UP000029964"/>
    </source>
</evidence>
<evidence type="ECO:0000256" key="6">
    <source>
        <dbReference type="RuleBase" id="RU367120"/>
    </source>
</evidence>
<evidence type="ECO:0000256" key="2">
    <source>
        <dbReference type="ARBA" id="ARBA00022602"/>
    </source>
</evidence>
<dbReference type="AlphaFoldDB" id="A0A086T4S8"/>
<comment type="similarity">
    <text evidence="1 6">Belongs to the protein prenyltransferase subunit alpha family.</text>
</comment>
<sequence>MARHGIARDTRLRTEEEREFELGVISRYRSLEDQVRQKAKQKDYGQDTFQLTSKLLQRNPEYYTVWNIRRRCVISGFASRPSDGSCPSKASSSSSPTATPLPSSDAPLPESSAETPQSRDSQTAGRSGTTHDVDGGKPSRQSWEDDLEVFKSELHFTVPLLLQFPKCYWIWNYRLWTLNQAIERLPARVATKVWEEELGLVNKMLHKDPRNFHAWGYRRYVVDRLESSELAGKSLAEPELEYTAQMVRKDLSNFSAWHHRSQLIPRVLREREASDDDRRKFLESELALIREALNVGPEDQSLWFYHQFLISNLVESPGPQTIAPTLTEDERKTYIRQEIDEIEDLLEDYGDIKWIYEALIQCTLAVSQLGDRVVPKDLTSWLRKLRDLDPQRSGRWADLESQLAAI</sequence>
<reference evidence="9" key="1">
    <citation type="journal article" date="2014" name="Genome Announc.">
        <title>Genome sequence and annotation of Acremonium chrysogenum, producer of the beta-lactam antibiotic cephalosporin C.</title>
        <authorList>
            <person name="Terfehr D."/>
            <person name="Dahlmann T.A."/>
            <person name="Specht T."/>
            <person name="Zadra I."/>
            <person name="Kuernsteiner H."/>
            <person name="Kueck U."/>
        </authorList>
    </citation>
    <scope>NUCLEOTIDE SEQUENCE [LARGE SCALE GENOMIC DNA]</scope>
    <source>
        <strain evidence="9">ATCC 11550 / CBS 779.69 / DSM 880 / IAM 14645 / JCM 23072 / IMI 49137</strain>
    </source>
</reference>
<feature type="region of interest" description="Disordered" evidence="7">
    <location>
        <begin position="79"/>
        <end position="140"/>
    </location>
</feature>
<dbReference type="Proteomes" id="UP000029964">
    <property type="component" value="Unassembled WGS sequence"/>
</dbReference>
<evidence type="ECO:0000256" key="5">
    <source>
        <dbReference type="ARBA" id="ARBA00047658"/>
    </source>
</evidence>
<dbReference type="STRING" id="857340.A0A086T4S8"/>